<evidence type="ECO:0000313" key="1">
    <source>
        <dbReference type="EMBL" id="KAJ7731982.1"/>
    </source>
</evidence>
<evidence type="ECO:0000313" key="2">
    <source>
        <dbReference type="Proteomes" id="UP001215598"/>
    </source>
</evidence>
<dbReference type="Proteomes" id="UP001215598">
    <property type="component" value="Unassembled WGS sequence"/>
</dbReference>
<gene>
    <name evidence="1" type="ORF">B0H16DRAFT_1468783</name>
</gene>
<proteinExistence type="predicted"/>
<organism evidence="1 2">
    <name type="scientific">Mycena metata</name>
    <dbReference type="NCBI Taxonomy" id="1033252"/>
    <lineage>
        <taxon>Eukaryota</taxon>
        <taxon>Fungi</taxon>
        <taxon>Dikarya</taxon>
        <taxon>Basidiomycota</taxon>
        <taxon>Agaricomycotina</taxon>
        <taxon>Agaricomycetes</taxon>
        <taxon>Agaricomycetidae</taxon>
        <taxon>Agaricales</taxon>
        <taxon>Marasmiineae</taxon>
        <taxon>Mycenaceae</taxon>
        <taxon>Mycena</taxon>
    </lineage>
</organism>
<dbReference type="AlphaFoldDB" id="A0AAD7HZU1"/>
<reference evidence="1" key="1">
    <citation type="submission" date="2023-03" db="EMBL/GenBank/DDBJ databases">
        <title>Massive genome expansion in bonnet fungi (Mycena s.s.) driven by repeated elements and novel gene families across ecological guilds.</title>
        <authorList>
            <consortium name="Lawrence Berkeley National Laboratory"/>
            <person name="Harder C.B."/>
            <person name="Miyauchi S."/>
            <person name="Viragh M."/>
            <person name="Kuo A."/>
            <person name="Thoen E."/>
            <person name="Andreopoulos B."/>
            <person name="Lu D."/>
            <person name="Skrede I."/>
            <person name="Drula E."/>
            <person name="Henrissat B."/>
            <person name="Morin E."/>
            <person name="Kohler A."/>
            <person name="Barry K."/>
            <person name="LaButti K."/>
            <person name="Morin E."/>
            <person name="Salamov A."/>
            <person name="Lipzen A."/>
            <person name="Mereny Z."/>
            <person name="Hegedus B."/>
            <person name="Baldrian P."/>
            <person name="Stursova M."/>
            <person name="Weitz H."/>
            <person name="Taylor A."/>
            <person name="Grigoriev I.V."/>
            <person name="Nagy L.G."/>
            <person name="Martin F."/>
            <person name="Kauserud H."/>
        </authorList>
    </citation>
    <scope>NUCLEOTIDE SEQUENCE</scope>
    <source>
        <strain evidence="1">CBHHK182m</strain>
    </source>
</reference>
<accession>A0AAD7HZU1</accession>
<comment type="caution">
    <text evidence="1">The sequence shown here is derived from an EMBL/GenBank/DDBJ whole genome shotgun (WGS) entry which is preliminary data.</text>
</comment>
<dbReference type="EMBL" id="JARKIB010000148">
    <property type="protein sequence ID" value="KAJ7731982.1"/>
    <property type="molecule type" value="Genomic_DNA"/>
</dbReference>
<sequence>MVSIVRVVFSFPTTGVGTSASIAGTAGFPVPAPRSSSSSSSSPSEACGACSDFASTTYGGPRDLNLFKASKKKAMHGDRTTYHADSRSNKEKALYQLRQEDNIKRQKGYQTAFFYTIQKRCPAGALNPRQGGFNFRVLFHELNNKAPGNPWSPCFVWTWEKDNGNERNRKTQCIDFNTAINFESQTPGAQGQG</sequence>
<protein>
    <submittedName>
        <fullName evidence="1">Uncharacterized protein</fullName>
    </submittedName>
</protein>
<keyword evidence="2" id="KW-1185">Reference proteome</keyword>
<name>A0AAD7HZU1_9AGAR</name>